<evidence type="ECO:0000313" key="1">
    <source>
        <dbReference type="EMBL" id="VIP01951.1"/>
    </source>
</evidence>
<dbReference type="Proteomes" id="UP000464378">
    <property type="component" value="Chromosome"/>
</dbReference>
<reference evidence="1" key="1">
    <citation type="submission" date="2019-04" db="EMBL/GenBank/DDBJ databases">
        <authorList>
            <consortium name="Science for Life Laboratories"/>
        </authorList>
    </citation>
    <scope>NUCLEOTIDE SEQUENCE</scope>
    <source>
        <strain evidence="1">MBLW1</strain>
    </source>
</reference>
<dbReference type="InParanoid" id="A0A6C2YKX6"/>
<keyword evidence="2" id="KW-1185">Reference proteome</keyword>
<sequence>MPFSLSDGEMELQHPAGFFSQETRWPPKSNHSQIRVSANGSASVAMWFDDCESPEMLIHQAFRLFGHWSRNRFGLHRNHGHGRADGIRGTIRQGRICGRNIDLRLWNSRTRADGFRTETR</sequence>
<proteinExistence type="predicted"/>
<dbReference type="EMBL" id="LR593887">
    <property type="protein sequence ID" value="VTR99940.1"/>
    <property type="molecule type" value="Genomic_DNA"/>
</dbReference>
<gene>
    <name evidence="1" type="ORF">GMBLW1_20090</name>
</gene>
<accession>A0A6C2YKX6</accession>
<dbReference type="AlphaFoldDB" id="A0A6C2YKX6"/>
<dbReference type="EMBL" id="LR586016">
    <property type="protein sequence ID" value="VIP01951.1"/>
    <property type="molecule type" value="Genomic_DNA"/>
</dbReference>
<evidence type="ECO:0000313" key="2">
    <source>
        <dbReference type="Proteomes" id="UP000464378"/>
    </source>
</evidence>
<dbReference type="KEGG" id="tim:GMBLW1_20090"/>
<organism evidence="1">
    <name type="scientific">Tuwongella immobilis</name>
    <dbReference type="NCBI Taxonomy" id="692036"/>
    <lineage>
        <taxon>Bacteria</taxon>
        <taxon>Pseudomonadati</taxon>
        <taxon>Planctomycetota</taxon>
        <taxon>Planctomycetia</taxon>
        <taxon>Gemmatales</taxon>
        <taxon>Gemmataceae</taxon>
        <taxon>Tuwongella</taxon>
    </lineage>
</organism>
<protein>
    <submittedName>
        <fullName evidence="1">Uncharacterized protein</fullName>
    </submittedName>
</protein>
<name>A0A6C2YKX6_9BACT</name>